<accession>A0A6H5HAU5</accession>
<dbReference type="OrthoDB" id="5779068at2759"/>
<gene>
    <name evidence="3" type="ORF">NTEN_LOCUS17572</name>
</gene>
<dbReference type="PANTHER" id="PTHR45864:SF2">
    <property type="entry name" value="PROTEIN PHOSPHATASE SLINGSHOT"/>
    <property type="match status" value="1"/>
</dbReference>
<dbReference type="GO" id="GO:0003779">
    <property type="term" value="F:actin binding"/>
    <property type="evidence" value="ECO:0007669"/>
    <property type="project" value="InterPro"/>
</dbReference>
<dbReference type="Proteomes" id="UP000479000">
    <property type="component" value="Unassembled WGS sequence"/>
</dbReference>
<evidence type="ECO:0000313" key="3">
    <source>
        <dbReference type="EMBL" id="CAB0012879.1"/>
    </source>
</evidence>
<dbReference type="InterPro" id="IPR043588">
    <property type="entry name" value="SSH-N"/>
</dbReference>
<proteinExistence type="predicted"/>
<evidence type="ECO:0000259" key="2">
    <source>
        <dbReference type="Pfam" id="PF23040"/>
    </source>
</evidence>
<evidence type="ECO:0000256" key="1">
    <source>
        <dbReference type="SAM" id="MobiDB-lite"/>
    </source>
</evidence>
<sequence length="465" mass="52120">MSAMTNRIPLTLFSMQPSISVLEIDVYVDFPALDPSHDQSGVKGGRVERNRRGPPGGCVDHTRYFFSFARKCRRKIGSEVQNEPRASTGPLLEKCEALDETIHGARSRTWKAQVHQQRFLVRTGTGRKQIAMKCGSLSLDRQGKTAWRMEQIPNVSSISTRCKFEPSVPSCSRRKSVPVRRPSGHSLERPLQTGVVRFSRQKRSGCVRNYVFSKKGAKHALTREKRATVHRWSKNRRLHWNHSNKLDRSFSAIQKILNAVKLESVHPGRTRYLVVVSRMGRGGTEESCLLGIDCNLSTTVGLVLKVLADTAITLDGDGHMGLIIASSGSCEQLFLMGKRTITFAPAHERHATCVPPFSDRGSNRDSSLFVHCWMVGRYSQHWSLVPCRRDLWVNPKKDGIEIERILKLDKFAASIRVFDLLFGVRDCLAPGRVQRLLTRPKPPSIPGASIIPRSAASEHRANSSI</sequence>
<dbReference type="PANTHER" id="PTHR45864">
    <property type="entry name" value="SLINGSHOT PROTEIN PHOSPHATASE HOMOLOG"/>
    <property type="match status" value="1"/>
</dbReference>
<keyword evidence="4" id="KW-1185">Reference proteome</keyword>
<dbReference type="InterPro" id="IPR043587">
    <property type="entry name" value="Phosphatase_SSH-like"/>
</dbReference>
<feature type="region of interest" description="Disordered" evidence="1">
    <location>
        <begin position="444"/>
        <end position="465"/>
    </location>
</feature>
<feature type="domain" description="Slingshot N-terminal" evidence="2">
    <location>
        <begin position="255"/>
        <end position="323"/>
    </location>
</feature>
<reference evidence="3 4" key="1">
    <citation type="submission" date="2020-02" db="EMBL/GenBank/DDBJ databases">
        <authorList>
            <person name="Ferguson B K."/>
        </authorList>
    </citation>
    <scope>NUCLEOTIDE SEQUENCE [LARGE SCALE GENOMIC DNA]</scope>
</reference>
<dbReference type="AlphaFoldDB" id="A0A6H5HAU5"/>
<evidence type="ECO:0000313" key="4">
    <source>
        <dbReference type="Proteomes" id="UP000479000"/>
    </source>
</evidence>
<dbReference type="EMBL" id="CADCXU010025655">
    <property type="protein sequence ID" value="CAB0012879.1"/>
    <property type="molecule type" value="Genomic_DNA"/>
</dbReference>
<dbReference type="GO" id="GO:0030837">
    <property type="term" value="P:negative regulation of actin filament polymerization"/>
    <property type="evidence" value="ECO:0007669"/>
    <property type="project" value="InterPro"/>
</dbReference>
<feature type="compositionally biased region" description="Basic and acidic residues" evidence="1">
    <location>
        <begin position="456"/>
        <end position="465"/>
    </location>
</feature>
<protein>
    <recommendedName>
        <fullName evidence="2">Slingshot N-terminal domain-containing protein</fullName>
    </recommendedName>
</protein>
<name>A0A6H5HAU5_9HEMI</name>
<dbReference type="GO" id="GO:0016791">
    <property type="term" value="F:phosphatase activity"/>
    <property type="evidence" value="ECO:0007669"/>
    <property type="project" value="InterPro"/>
</dbReference>
<organism evidence="3 4">
    <name type="scientific">Nesidiocoris tenuis</name>
    <dbReference type="NCBI Taxonomy" id="355587"/>
    <lineage>
        <taxon>Eukaryota</taxon>
        <taxon>Metazoa</taxon>
        <taxon>Ecdysozoa</taxon>
        <taxon>Arthropoda</taxon>
        <taxon>Hexapoda</taxon>
        <taxon>Insecta</taxon>
        <taxon>Pterygota</taxon>
        <taxon>Neoptera</taxon>
        <taxon>Paraneoptera</taxon>
        <taxon>Hemiptera</taxon>
        <taxon>Heteroptera</taxon>
        <taxon>Panheteroptera</taxon>
        <taxon>Cimicomorpha</taxon>
        <taxon>Miridae</taxon>
        <taxon>Dicyphina</taxon>
        <taxon>Nesidiocoris</taxon>
    </lineage>
</organism>
<dbReference type="Pfam" id="PF23040">
    <property type="entry name" value="PH_SSH1-like_1st"/>
    <property type="match status" value="1"/>
</dbReference>